<dbReference type="GO" id="GO:0005524">
    <property type="term" value="F:ATP binding"/>
    <property type="evidence" value="ECO:0007669"/>
    <property type="project" value="InterPro"/>
</dbReference>
<gene>
    <name evidence="9" type="ORF">C2845_PM05G10940</name>
</gene>
<dbReference type="InterPro" id="IPR058766">
    <property type="entry name" value="HHH_XRCC3_RAD51B"/>
</dbReference>
<evidence type="ECO:0000259" key="8">
    <source>
        <dbReference type="PROSITE" id="PS50162"/>
    </source>
</evidence>
<reference evidence="10" key="1">
    <citation type="journal article" date="2019" name="Nat. Commun.">
        <title>The genome of broomcorn millet.</title>
        <authorList>
            <person name="Zou C."/>
            <person name="Miki D."/>
            <person name="Li D."/>
            <person name="Tang Q."/>
            <person name="Xiao L."/>
            <person name="Rajput S."/>
            <person name="Deng P."/>
            <person name="Jia W."/>
            <person name="Huang R."/>
            <person name="Zhang M."/>
            <person name="Sun Y."/>
            <person name="Hu J."/>
            <person name="Fu X."/>
            <person name="Schnable P.S."/>
            <person name="Li F."/>
            <person name="Zhang H."/>
            <person name="Feng B."/>
            <person name="Zhu X."/>
            <person name="Liu R."/>
            <person name="Schnable J.C."/>
            <person name="Zhu J.-K."/>
            <person name="Zhang H."/>
        </authorList>
    </citation>
    <scope>NUCLEOTIDE SEQUENCE [LARGE SCALE GENOMIC DNA]</scope>
</reference>
<keyword evidence="5" id="KW-0233">DNA recombination</keyword>
<dbReference type="InterPro" id="IPR013632">
    <property type="entry name" value="Rad51_C"/>
</dbReference>
<comment type="similarity">
    <text evidence="2">Belongs to the RecA family. RAD51 subfamily.</text>
</comment>
<feature type="region of interest" description="Disordered" evidence="7">
    <location>
        <begin position="32"/>
        <end position="53"/>
    </location>
</feature>
<dbReference type="PANTHER" id="PTHR46456">
    <property type="entry name" value="DNA REPAIR PROTEIN RAD51 HOMOLOG 2"/>
    <property type="match status" value="1"/>
</dbReference>
<organism evidence="9 10">
    <name type="scientific">Panicum miliaceum</name>
    <name type="common">Proso millet</name>
    <name type="synonym">Broomcorn millet</name>
    <dbReference type="NCBI Taxonomy" id="4540"/>
    <lineage>
        <taxon>Eukaryota</taxon>
        <taxon>Viridiplantae</taxon>
        <taxon>Streptophyta</taxon>
        <taxon>Embryophyta</taxon>
        <taxon>Tracheophyta</taxon>
        <taxon>Spermatophyta</taxon>
        <taxon>Magnoliopsida</taxon>
        <taxon>Liliopsida</taxon>
        <taxon>Poales</taxon>
        <taxon>Poaceae</taxon>
        <taxon>PACMAD clade</taxon>
        <taxon>Panicoideae</taxon>
        <taxon>Panicodae</taxon>
        <taxon>Paniceae</taxon>
        <taxon>Panicinae</taxon>
        <taxon>Panicum</taxon>
        <taxon>Panicum sect. Panicum</taxon>
    </lineage>
</organism>
<keyword evidence="3" id="KW-0227">DNA damage</keyword>
<dbReference type="GO" id="GO:0003690">
    <property type="term" value="F:double-stranded DNA binding"/>
    <property type="evidence" value="ECO:0007669"/>
    <property type="project" value="TreeGrafter"/>
</dbReference>
<sequence>MANMPVSEMRLPPHLAHLLAARRLDTAKVSPSRLPTLLHPNPTSSEFRGRSRPPATFSMQDVLSLPEVELMAVLDAGLPTARAAVAHVSEAACPPCQTALALLEERVRLGGGGRLVTTLCGLDEALGGGIPMGKLTEVVGPSGIGKTQFCLKLALLAALPEYYGGLDGRVVYIDTESKFSSRRMIEIGQKSFPQIFRQEGLAQKMAGRILVMRPASLADFTKSLEQMKVTLLQHDVKLLIVDSMAALMSLSIAEFSRIPVVVTNQVRSQNNDDGYHFSFEVDRKDGNNRAERFDSHLIAALGIQWAHAVTVRLVFESHSGHRFIKVAKSPMSPAVAFPFVVESSGITLQSDEGIDVTGPEITSIRCQELNYSSVQLYRQAIFNHCHSRFVSFRKSCYKAGILQVSPYLYPMRSAVIIGLQNQYKKI</sequence>
<evidence type="ECO:0000313" key="9">
    <source>
        <dbReference type="EMBL" id="RLN29016.1"/>
    </source>
</evidence>
<dbReference type="GO" id="GO:0140664">
    <property type="term" value="F:ATP-dependent DNA damage sensor activity"/>
    <property type="evidence" value="ECO:0007669"/>
    <property type="project" value="InterPro"/>
</dbReference>
<comment type="caution">
    <text evidence="9">The sequence shown here is derived from an EMBL/GenBank/DDBJ whole genome shotgun (WGS) entry which is preliminary data.</text>
</comment>
<name>A0A3L6SZA4_PANMI</name>
<dbReference type="EMBL" id="PQIB02000003">
    <property type="protein sequence ID" value="RLN29016.1"/>
    <property type="molecule type" value="Genomic_DNA"/>
</dbReference>
<evidence type="ECO:0000256" key="2">
    <source>
        <dbReference type="ARBA" id="ARBA00007095"/>
    </source>
</evidence>
<keyword evidence="4" id="KW-0238">DNA-binding</keyword>
<dbReference type="AlphaFoldDB" id="A0A3L6SZA4"/>
<dbReference type="OrthoDB" id="5957327at2759"/>
<evidence type="ECO:0000256" key="4">
    <source>
        <dbReference type="ARBA" id="ARBA00023125"/>
    </source>
</evidence>
<dbReference type="Pfam" id="PF26169">
    <property type="entry name" value="HHH_XRCC3_RpoA"/>
    <property type="match status" value="1"/>
</dbReference>
<evidence type="ECO:0000256" key="1">
    <source>
        <dbReference type="ARBA" id="ARBA00004123"/>
    </source>
</evidence>
<dbReference type="Proteomes" id="UP000275267">
    <property type="component" value="Unassembled WGS sequence"/>
</dbReference>
<evidence type="ECO:0000256" key="5">
    <source>
        <dbReference type="ARBA" id="ARBA00023172"/>
    </source>
</evidence>
<keyword evidence="10" id="KW-1185">Reference proteome</keyword>
<evidence type="ECO:0000256" key="6">
    <source>
        <dbReference type="ARBA" id="ARBA00023242"/>
    </source>
</evidence>
<evidence type="ECO:0000256" key="7">
    <source>
        <dbReference type="SAM" id="MobiDB-lite"/>
    </source>
</evidence>
<dbReference type="Gene3D" id="3.40.50.300">
    <property type="entry name" value="P-loop containing nucleotide triphosphate hydrolases"/>
    <property type="match status" value="1"/>
</dbReference>
<protein>
    <recommendedName>
        <fullName evidence="8">RecA family profile 1 domain-containing protein</fullName>
    </recommendedName>
</protein>
<dbReference type="GO" id="GO:0000400">
    <property type="term" value="F:four-way junction DNA binding"/>
    <property type="evidence" value="ECO:0007669"/>
    <property type="project" value="TreeGrafter"/>
</dbReference>
<dbReference type="PANTHER" id="PTHR46456:SF1">
    <property type="entry name" value="DNA REPAIR PROTEIN RAD51 HOMOLOG 2"/>
    <property type="match status" value="1"/>
</dbReference>
<dbReference type="SMART" id="SM00382">
    <property type="entry name" value="AAA"/>
    <property type="match status" value="1"/>
</dbReference>
<dbReference type="GO" id="GO:0003697">
    <property type="term" value="F:single-stranded DNA binding"/>
    <property type="evidence" value="ECO:0007669"/>
    <property type="project" value="TreeGrafter"/>
</dbReference>
<accession>A0A3L6SZA4</accession>
<comment type="subcellular location">
    <subcellularLocation>
        <location evidence="1">Nucleus</location>
    </subcellularLocation>
</comment>
<dbReference type="GO" id="GO:0000724">
    <property type="term" value="P:double-strand break repair via homologous recombination"/>
    <property type="evidence" value="ECO:0007669"/>
    <property type="project" value="InterPro"/>
</dbReference>
<keyword evidence="6" id="KW-0539">Nucleus</keyword>
<proteinExistence type="inferred from homology"/>
<dbReference type="InterPro" id="IPR020588">
    <property type="entry name" value="RecA_ATP-bd"/>
</dbReference>
<dbReference type="SUPFAM" id="SSF52540">
    <property type="entry name" value="P-loop containing nucleoside triphosphate hydrolases"/>
    <property type="match status" value="1"/>
</dbReference>
<dbReference type="STRING" id="4540.A0A3L6SZA4"/>
<dbReference type="InterPro" id="IPR003593">
    <property type="entry name" value="AAA+_ATPase"/>
</dbReference>
<feature type="domain" description="RecA family profile 1" evidence="8">
    <location>
        <begin position="111"/>
        <end position="257"/>
    </location>
</feature>
<dbReference type="Pfam" id="PF08423">
    <property type="entry name" value="Rad51"/>
    <property type="match status" value="1"/>
</dbReference>
<evidence type="ECO:0000313" key="10">
    <source>
        <dbReference type="Proteomes" id="UP000275267"/>
    </source>
</evidence>
<evidence type="ECO:0000256" key="3">
    <source>
        <dbReference type="ARBA" id="ARBA00022763"/>
    </source>
</evidence>
<dbReference type="GO" id="GO:0033063">
    <property type="term" value="C:Rad51B-Rad51C-Rad51D-XRCC2 complex"/>
    <property type="evidence" value="ECO:0007669"/>
    <property type="project" value="InterPro"/>
</dbReference>
<dbReference type="PROSITE" id="PS50162">
    <property type="entry name" value="RECA_2"/>
    <property type="match status" value="1"/>
</dbReference>
<dbReference type="InterPro" id="IPR030548">
    <property type="entry name" value="RAD51B"/>
</dbReference>
<dbReference type="InterPro" id="IPR027417">
    <property type="entry name" value="P-loop_NTPase"/>
</dbReference>
<dbReference type="GO" id="GO:0005657">
    <property type="term" value="C:replication fork"/>
    <property type="evidence" value="ECO:0007669"/>
    <property type="project" value="TreeGrafter"/>
</dbReference>